<feature type="region of interest" description="Disordered" evidence="2">
    <location>
        <begin position="192"/>
        <end position="220"/>
    </location>
</feature>
<feature type="domain" description="Clr5" evidence="3">
    <location>
        <begin position="129"/>
        <end position="180"/>
    </location>
</feature>
<dbReference type="Proteomes" id="UP001392437">
    <property type="component" value="Unassembled WGS sequence"/>
</dbReference>
<dbReference type="InterPro" id="IPR025676">
    <property type="entry name" value="Clr5_dom"/>
</dbReference>
<evidence type="ECO:0000256" key="2">
    <source>
        <dbReference type="SAM" id="MobiDB-lite"/>
    </source>
</evidence>
<evidence type="ECO:0000313" key="5">
    <source>
        <dbReference type="Proteomes" id="UP001392437"/>
    </source>
</evidence>
<evidence type="ECO:0000259" key="3">
    <source>
        <dbReference type="Pfam" id="PF14420"/>
    </source>
</evidence>
<proteinExistence type="predicted"/>
<feature type="coiled-coil region" evidence="1">
    <location>
        <begin position="476"/>
        <end position="510"/>
    </location>
</feature>
<feature type="region of interest" description="Disordered" evidence="2">
    <location>
        <begin position="604"/>
        <end position="651"/>
    </location>
</feature>
<dbReference type="PANTHER" id="PTHR38788:SF3">
    <property type="entry name" value="CLR5 DOMAIN-CONTAINING PROTEIN"/>
    <property type="match status" value="1"/>
</dbReference>
<name>A0AAW0R5T3_9PEZI</name>
<feature type="compositionally biased region" description="Low complexity" evidence="2">
    <location>
        <begin position="630"/>
        <end position="646"/>
    </location>
</feature>
<reference evidence="4 5" key="1">
    <citation type="submission" date="2023-01" db="EMBL/GenBank/DDBJ databases">
        <title>Analysis of 21 Apiospora genomes using comparative genomics revels a genus with tremendous synthesis potential of carbohydrate active enzymes and secondary metabolites.</title>
        <authorList>
            <person name="Sorensen T."/>
        </authorList>
    </citation>
    <scope>NUCLEOTIDE SEQUENCE [LARGE SCALE GENOMIC DNA]</scope>
    <source>
        <strain evidence="4 5">CBS 117206</strain>
    </source>
</reference>
<comment type="caution">
    <text evidence="4">The sequence shown here is derived from an EMBL/GenBank/DDBJ whole genome shotgun (WGS) entry which is preliminary data.</text>
</comment>
<keyword evidence="5" id="KW-1185">Reference proteome</keyword>
<feature type="compositionally biased region" description="Low complexity" evidence="2">
    <location>
        <begin position="196"/>
        <end position="209"/>
    </location>
</feature>
<feature type="region of interest" description="Disordered" evidence="2">
    <location>
        <begin position="24"/>
        <end position="122"/>
    </location>
</feature>
<dbReference type="Pfam" id="PF14420">
    <property type="entry name" value="Clr5"/>
    <property type="match status" value="1"/>
</dbReference>
<dbReference type="EMBL" id="JAQQWP010000002">
    <property type="protein sequence ID" value="KAK8129156.1"/>
    <property type="molecule type" value="Genomic_DNA"/>
</dbReference>
<protein>
    <recommendedName>
        <fullName evidence="3">Clr5 domain-containing protein</fullName>
    </recommendedName>
</protein>
<keyword evidence="1" id="KW-0175">Coiled coil</keyword>
<sequence>MAKSVSDSEPDSKPVSSLFWRSVLNADEPRPPSALRPGPGHVKSEEKPQCERGEGTDRLAKSPTAIPVKQENRPGNDGSCDFQHGRPQQPPPPPHQNHHPVFLPTGSAAVPSSSTTTATTRRPIQQYPAEIWETHKAHLYHLYIQQGKSLKQIQQVMAQRGFNASDKMYKDRFSKWGFRKNRRALMRERLETPVGSSSSSSHNSNTSIIHAHHRGSSGSGGDLIRADDMMMRASHVYAATTTKTRDDRQPHGGWPLVYFQGAIYDNRPRLPDTYLVQDQLLRCFDGMVARAWAAGELKSSVTNRIMYVTPEVHRKLVRLFNVNDYASTLAEETPYRRPSAVMRKGYESVSTFLKNPSMLGFLRLLQLTIYTGQNTQLPAVWHYIANSSQLRNCSVPGLHEVCRNMGQLIESYPPSGSPACSPFVDLVTNWLPRLEAMVPPPTTTTPMARESEEAPATPLRQLREMLRRLLLATSHRHSLSEALKRYARNSEQLVRELLEHHERLESAAEEGGGGGRRRRGRWPICAKLSAGLPKEIRLDLAIFSAFKRADENGDWCQDGEYILDRMQAIEREEGQRGDEPPMDDLQRRLLLIIQSNVHHAFWRQERERQTRVSRPPPEQDTRTIWTKDPGSSSSSSSGSTTTTTTSYYRDNSSNARLEHAIALRRKAMEYITGPEQREHGERFEDLMVLETWYREMGDASLADEAVRQGDREIALHLATLTI</sequence>
<dbReference type="PANTHER" id="PTHR38788">
    <property type="entry name" value="CLR5 DOMAIN-CONTAINING PROTEIN"/>
    <property type="match status" value="1"/>
</dbReference>
<gene>
    <name evidence="4" type="ORF">PG999_001536</name>
</gene>
<dbReference type="AlphaFoldDB" id="A0AAW0R5T3"/>
<feature type="compositionally biased region" description="Low complexity" evidence="2">
    <location>
        <begin position="105"/>
        <end position="120"/>
    </location>
</feature>
<organism evidence="4 5">
    <name type="scientific">Apiospora kogelbergensis</name>
    <dbReference type="NCBI Taxonomy" id="1337665"/>
    <lineage>
        <taxon>Eukaryota</taxon>
        <taxon>Fungi</taxon>
        <taxon>Dikarya</taxon>
        <taxon>Ascomycota</taxon>
        <taxon>Pezizomycotina</taxon>
        <taxon>Sordariomycetes</taxon>
        <taxon>Xylariomycetidae</taxon>
        <taxon>Amphisphaeriales</taxon>
        <taxon>Apiosporaceae</taxon>
        <taxon>Apiospora</taxon>
    </lineage>
</organism>
<accession>A0AAW0R5T3</accession>
<evidence type="ECO:0000256" key="1">
    <source>
        <dbReference type="SAM" id="Coils"/>
    </source>
</evidence>
<evidence type="ECO:0000313" key="4">
    <source>
        <dbReference type="EMBL" id="KAK8129156.1"/>
    </source>
</evidence>
<feature type="compositionally biased region" description="Basic and acidic residues" evidence="2">
    <location>
        <begin position="42"/>
        <end position="60"/>
    </location>
</feature>